<dbReference type="SUPFAM" id="SSF54373">
    <property type="entry name" value="FAD-linked reductases, C-terminal domain"/>
    <property type="match status" value="1"/>
</dbReference>
<protein>
    <recommendedName>
        <fullName evidence="2">2,6-dihydroxypyridine 3-monooxygenase substrate binding domain-containing protein</fullName>
    </recommendedName>
</protein>
<comment type="caution">
    <text evidence="3">The sequence shown here is derived from an EMBL/GenBank/DDBJ whole genome shotgun (WGS) entry which is preliminary data.</text>
</comment>
<evidence type="ECO:0000313" key="3">
    <source>
        <dbReference type="EMBL" id="KAK4545374.1"/>
    </source>
</evidence>
<dbReference type="Pfam" id="PF22607">
    <property type="entry name" value="FAD_binding-like"/>
    <property type="match status" value="1"/>
</dbReference>
<dbReference type="Gene3D" id="3.50.50.60">
    <property type="entry name" value="FAD/NAD(P)-binding domain"/>
    <property type="match status" value="1"/>
</dbReference>
<gene>
    <name evidence="3" type="ORF">LTR36_003554</name>
</gene>
<keyword evidence="1" id="KW-0812">Transmembrane</keyword>
<dbReference type="EMBL" id="JAVFHQ010000020">
    <property type="protein sequence ID" value="KAK4545374.1"/>
    <property type="molecule type" value="Genomic_DNA"/>
</dbReference>
<dbReference type="Gene3D" id="3.30.9.60">
    <property type="match status" value="1"/>
</dbReference>
<dbReference type="InterPro" id="IPR053212">
    <property type="entry name" value="DHP_3-monooxygenase"/>
</dbReference>
<feature type="domain" description="2,6-dihydroxypyridine 3-monooxygenase substrate binding" evidence="2">
    <location>
        <begin position="177"/>
        <end position="302"/>
    </location>
</feature>
<evidence type="ECO:0000313" key="4">
    <source>
        <dbReference type="Proteomes" id="UP001324427"/>
    </source>
</evidence>
<dbReference type="PANTHER" id="PTHR47469:SF2">
    <property type="entry name" value="OS06G0597600 PROTEIN"/>
    <property type="match status" value="1"/>
</dbReference>
<dbReference type="AlphaFoldDB" id="A0AAV9JK41"/>
<accession>A0AAV9JK41</accession>
<evidence type="ECO:0000256" key="1">
    <source>
        <dbReference type="SAM" id="Phobius"/>
    </source>
</evidence>
<feature type="transmembrane region" description="Helical" evidence="1">
    <location>
        <begin position="377"/>
        <end position="398"/>
    </location>
</feature>
<dbReference type="InterPro" id="IPR036188">
    <property type="entry name" value="FAD/NAD-bd_sf"/>
</dbReference>
<dbReference type="SUPFAM" id="SSF51905">
    <property type="entry name" value="FAD/NAD(P)-binding domain"/>
    <property type="match status" value="1"/>
</dbReference>
<keyword evidence="1" id="KW-0472">Membrane</keyword>
<dbReference type="Proteomes" id="UP001324427">
    <property type="component" value="Unassembled WGS sequence"/>
</dbReference>
<organism evidence="3 4">
    <name type="scientific">Oleoguttula mirabilis</name>
    <dbReference type="NCBI Taxonomy" id="1507867"/>
    <lineage>
        <taxon>Eukaryota</taxon>
        <taxon>Fungi</taxon>
        <taxon>Dikarya</taxon>
        <taxon>Ascomycota</taxon>
        <taxon>Pezizomycotina</taxon>
        <taxon>Dothideomycetes</taxon>
        <taxon>Dothideomycetidae</taxon>
        <taxon>Mycosphaerellales</taxon>
        <taxon>Teratosphaeriaceae</taxon>
        <taxon>Oleoguttula</taxon>
    </lineage>
</organism>
<keyword evidence="1" id="KW-1133">Transmembrane helix</keyword>
<dbReference type="PANTHER" id="PTHR47469">
    <property type="entry name" value="MONOOXYGENASE-LIKE"/>
    <property type="match status" value="1"/>
</dbReference>
<name>A0AAV9JK41_9PEZI</name>
<evidence type="ECO:0000259" key="2">
    <source>
        <dbReference type="Pfam" id="PF22607"/>
    </source>
</evidence>
<keyword evidence="4" id="KW-1185">Reference proteome</keyword>
<reference evidence="3 4" key="1">
    <citation type="submission" date="2021-11" db="EMBL/GenBank/DDBJ databases">
        <title>Black yeast isolated from Biological Soil Crust.</title>
        <authorList>
            <person name="Kurbessoian T."/>
        </authorList>
    </citation>
    <scope>NUCLEOTIDE SEQUENCE [LARGE SCALE GENOMIC DNA]</scope>
    <source>
        <strain evidence="3 4">CCFEE 5522</strain>
    </source>
</reference>
<sequence length="422" mass="47633">MAGIFLKRQGHHVTILEQASSSEREGVAAGIGQTDHVKRFFEEHDHLSHVPIGVPCESVRILNPQTTEVASLWPYKGSTTTWDAAYYRLRANFNGLRSSYCMDPPDLTADAGSGMYETGKRVVDVSAPDGGKVRLTVQDVATAQTQHREADIVIAADGANSSMRRQLQPSLQREEPGYVIWRGTVPTSSLSQALLDKIEGHLIAYPMRYSYIIIYTIPGNNGTLKPGERAINLAWYSWPSSRQQRDDILTDTDGRMHRTTLPKGKMKPEVWAHQLEQARRMIHPLLVEIVEKIEEPFVSVISSFSSTKARYFNDRLFFIGDALTQCRPHSGQGTNLAAMDAMLLSQVMNGRLTAAEWERTVLETRERERLRANVIGSWYLCSWWSIVVNLAWFGLCLGRQLLWRWWRRLSSSQTTGSKPKSA</sequence>
<proteinExistence type="predicted"/>
<dbReference type="InterPro" id="IPR054707">
    <property type="entry name" value="DhpH_subs-bd"/>
</dbReference>